<protein>
    <recommendedName>
        <fullName evidence="2">TIGR02453 family protein</fullName>
    </recommendedName>
</protein>
<reference evidence="1" key="1">
    <citation type="submission" date="2019-08" db="EMBL/GenBank/DDBJ databases">
        <authorList>
            <person name="Kucharzyk K."/>
            <person name="Murdoch R.W."/>
            <person name="Higgins S."/>
            <person name="Loffler F."/>
        </authorList>
    </citation>
    <scope>NUCLEOTIDE SEQUENCE</scope>
</reference>
<dbReference type="PANTHER" id="PTHR36452">
    <property type="entry name" value="CHROMOSOME 12, WHOLE GENOME SHOTGUN SEQUENCE"/>
    <property type="match status" value="1"/>
</dbReference>
<sequence length="224" mass="26565">MKTGFSKDFFELLRDIRLNNNRDWYLLNKQRVNEARKEMEDFANLLIPQVRKFDKNIEIIDAKDTMYRQNRDIRFSQDKSPYKSYISSVLFYGNKRLGGNIPCYYLHLEDGSGMIAGGIHAPETTTLKKIREEIFYNVDEFKSIINNKEFLKYFPSINSEERLKTAPKGFPKDWKDIDLLRNKEYCPAFFFSVEKAMEEGFLDFVLDAYKSMKDLNEFLFRALA</sequence>
<dbReference type="PANTHER" id="PTHR36452:SF1">
    <property type="entry name" value="DUF2461 DOMAIN-CONTAINING PROTEIN"/>
    <property type="match status" value="1"/>
</dbReference>
<dbReference type="PIRSF" id="PIRSF028451">
    <property type="entry name" value="UCP028451"/>
    <property type="match status" value="1"/>
</dbReference>
<organism evidence="1">
    <name type="scientific">bioreactor metagenome</name>
    <dbReference type="NCBI Taxonomy" id="1076179"/>
    <lineage>
        <taxon>unclassified sequences</taxon>
        <taxon>metagenomes</taxon>
        <taxon>ecological metagenomes</taxon>
    </lineage>
</organism>
<evidence type="ECO:0000313" key="1">
    <source>
        <dbReference type="EMBL" id="MPL70006.1"/>
    </source>
</evidence>
<name>A0A644TSN1_9ZZZZ</name>
<comment type="caution">
    <text evidence="1">The sequence shown here is derived from an EMBL/GenBank/DDBJ whole genome shotgun (WGS) entry which is preliminary data.</text>
</comment>
<evidence type="ECO:0008006" key="2">
    <source>
        <dbReference type="Google" id="ProtNLM"/>
    </source>
</evidence>
<dbReference type="EMBL" id="VSSQ01000050">
    <property type="protein sequence ID" value="MPL70006.1"/>
    <property type="molecule type" value="Genomic_DNA"/>
</dbReference>
<proteinExistence type="predicted"/>
<dbReference type="NCBIfam" id="TIGR02453">
    <property type="entry name" value="TIGR02453 family protein"/>
    <property type="match status" value="1"/>
</dbReference>
<dbReference type="Pfam" id="PF09365">
    <property type="entry name" value="DUF2461"/>
    <property type="match status" value="1"/>
</dbReference>
<dbReference type="InterPro" id="IPR015996">
    <property type="entry name" value="UCP028451"/>
</dbReference>
<accession>A0A644TSN1</accession>
<gene>
    <name evidence="1" type="ORF">SDC9_15757</name>
</gene>
<dbReference type="InterPro" id="IPR012808">
    <property type="entry name" value="CHP02453"/>
</dbReference>
<dbReference type="AlphaFoldDB" id="A0A644TSN1"/>